<accession>A0ABP8MUB8</accession>
<comment type="caution">
    <text evidence="1">The sequence shown here is derived from an EMBL/GenBank/DDBJ whole genome shotgun (WGS) entry which is preliminary data.</text>
</comment>
<protein>
    <recommendedName>
        <fullName evidence="3">LPS export ABC transporter periplasmic protein LptC</fullName>
    </recommendedName>
</protein>
<gene>
    <name evidence="1" type="ORF">GCM10023092_21350</name>
</gene>
<sequence>MDDRKMKDHANDVVIYYSDRGQVKAVIHAAEMFRNEAANPSYTDIRKGLKVEFMNDSLEVESTLTARSAKIFEGEGNVIVRDSVVVVNKKGERLETQELVWNQRLDKFYTTKNVVIRTPPDQVMNGTGLEANADFTWYKITKLRGNITVQNEEIPQ</sequence>
<dbReference type="EMBL" id="BAABEZ010000022">
    <property type="protein sequence ID" value="GAA4456294.1"/>
    <property type="molecule type" value="Genomic_DNA"/>
</dbReference>
<dbReference type="RefSeq" id="WP_344826662.1">
    <property type="nucleotide sequence ID" value="NZ_BAABEZ010000022.1"/>
</dbReference>
<proteinExistence type="predicted"/>
<dbReference type="Pfam" id="PF06835">
    <property type="entry name" value="LptC"/>
    <property type="match status" value="1"/>
</dbReference>
<dbReference type="InterPro" id="IPR026265">
    <property type="entry name" value="LptC"/>
</dbReference>
<evidence type="ECO:0000313" key="2">
    <source>
        <dbReference type="Proteomes" id="UP001501410"/>
    </source>
</evidence>
<keyword evidence="2" id="KW-1185">Reference proteome</keyword>
<evidence type="ECO:0008006" key="3">
    <source>
        <dbReference type="Google" id="ProtNLM"/>
    </source>
</evidence>
<dbReference type="InterPro" id="IPR010664">
    <property type="entry name" value="LipoPS_assembly_LptC-rel"/>
</dbReference>
<evidence type="ECO:0000313" key="1">
    <source>
        <dbReference type="EMBL" id="GAA4456294.1"/>
    </source>
</evidence>
<organism evidence="1 2">
    <name type="scientific">Rurimicrobium arvi</name>
    <dbReference type="NCBI Taxonomy" id="2049916"/>
    <lineage>
        <taxon>Bacteria</taxon>
        <taxon>Pseudomonadati</taxon>
        <taxon>Bacteroidota</taxon>
        <taxon>Chitinophagia</taxon>
        <taxon>Chitinophagales</taxon>
        <taxon>Chitinophagaceae</taxon>
        <taxon>Rurimicrobium</taxon>
    </lineage>
</organism>
<dbReference type="Gene3D" id="2.60.450.10">
    <property type="entry name" value="Lipopolysaccharide (LPS) transport protein A like domain"/>
    <property type="match status" value="1"/>
</dbReference>
<name>A0ABP8MUB8_9BACT</name>
<dbReference type="NCBIfam" id="TIGR04409">
    <property type="entry name" value="LptC_YrbK"/>
    <property type="match status" value="1"/>
</dbReference>
<dbReference type="Proteomes" id="UP001501410">
    <property type="component" value="Unassembled WGS sequence"/>
</dbReference>
<reference evidence="2" key="1">
    <citation type="journal article" date="2019" name="Int. J. Syst. Evol. Microbiol.">
        <title>The Global Catalogue of Microorganisms (GCM) 10K type strain sequencing project: providing services to taxonomists for standard genome sequencing and annotation.</title>
        <authorList>
            <consortium name="The Broad Institute Genomics Platform"/>
            <consortium name="The Broad Institute Genome Sequencing Center for Infectious Disease"/>
            <person name="Wu L."/>
            <person name="Ma J."/>
        </authorList>
    </citation>
    <scope>NUCLEOTIDE SEQUENCE [LARGE SCALE GENOMIC DNA]</scope>
    <source>
        <strain evidence="2">JCM 31921</strain>
    </source>
</reference>